<protein>
    <submittedName>
        <fullName evidence="5">Phage integrase family protein</fullName>
    </submittedName>
</protein>
<organism evidence="5">
    <name type="scientific">Shewanella xiamenensis</name>
    <dbReference type="NCBI Taxonomy" id="332186"/>
    <lineage>
        <taxon>Bacteria</taxon>
        <taxon>Pseudomonadati</taxon>
        <taxon>Pseudomonadota</taxon>
        <taxon>Gammaproteobacteria</taxon>
        <taxon>Alteromonadales</taxon>
        <taxon>Shewanellaceae</taxon>
        <taxon>Shewanella</taxon>
    </lineage>
</organism>
<dbReference type="InterPro" id="IPR011010">
    <property type="entry name" value="DNA_brk_join_enz"/>
</dbReference>
<accession>A0A073KGW4</accession>
<dbReference type="PROSITE" id="PS51898">
    <property type="entry name" value="TYR_RECOMBINASE"/>
    <property type="match status" value="1"/>
</dbReference>
<evidence type="ECO:0000256" key="1">
    <source>
        <dbReference type="ARBA" id="ARBA00008857"/>
    </source>
</evidence>
<dbReference type="EMBL" id="KT389472">
    <property type="protein sequence ID" value="ALI93257.1"/>
    <property type="molecule type" value="Genomic_DNA"/>
</dbReference>
<keyword evidence="4" id="KW-0233">DNA recombination</keyword>
<dbReference type="Pfam" id="PF00589">
    <property type="entry name" value="Phage_integrase"/>
    <property type="match status" value="1"/>
</dbReference>
<dbReference type="InterPro" id="IPR002104">
    <property type="entry name" value="Integrase_catalytic"/>
</dbReference>
<dbReference type="Gene3D" id="1.10.443.10">
    <property type="entry name" value="Intergrase catalytic core"/>
    <property type="match status" value="1"/>
</dbReference>
<geneLocation type="plasmid" evidence="5">
    <name>pSXM33</name>
</geneLocation>
<dbReference type="SUPFAM" id="SSF56349">
    <property type="entry name" value="DNA breaking-rejoining enzymes"/>
    <property type="match status" value="1"/>
</dbReference>
<dbReference type="GO" id="GO:0006310">
    <property type="term" value="P:DNA recombination"/>
    <property type="evidence" value="ECO:0007669"/>
    <property type="project" value="UniProtKB-KW"/>
</dbReference>
<evidence type="ECO:0000313" key="5">
    <source>
        <dbReference type="EMBL" id="ALI93257.1"/>
    </source>
</evidence>
<proteinExistence type="inferred from homology"/>
<evidence type="ECO:0000256" key="2">
    <source>
        <dbReference type="ARBA" id="ARBA00022908"/>
    </source>
</evidence>
<dbReference type="AlphaFoldDB" id="A0A073KGW4"/>
<name>A0A073KGW4_9GAMM</name>
<gene>
    <name evidence="5" type="primary">int1</name>
</gene>
<dbReference type="GO" id="GO:0015074">
    <property type="term" value="P:DNA integration"/>
    <property type="evidence" value="ECO:0007669"/>
    <property type="project" value="UniProtKB-KW"/>
</dbReference>
<dbReference type="PANTHER" id="PTHR30349">
    <property type="entry name" value="PHAGE INTEGRASE-RELATED"/>
    <property type="match status" value="1"/>
</dbReference>
<dbReference type="RefSeq" id="WP_037424360.1">
    <property type="nucleotide sequence ID" value="NZ_JGVI01000110.1"/>
</dbReference>
<dbReference type="PANTHER" id="PTHR30349:SF41">
    <property type="entry name" value="INTEGRASE_RECOMBINASE PROTEIN MJ0367-RELATED"/>
    <property type="match status" value="1"/>
</dbReference>
<dbReference type="CDD" id="cd00397">
    <property type="entry name" value="DNA_BRE_C"/>
    <property type="match status" value="1"/>
</dbReference>
<evidence type="ECO:0000256" key="3">
    <source>
        <dbReference type="ARBA" id="ARBA00023125"/>
    </source>
</evidence>
<dbReference type="InterPro" id="IPR013762">
    <property type="entry name" value="Integrase-like_cat_sf"/>
</dbReference>
<comment type="similarity">
    <text evidence="1">Belongs to the 'phage' integrase family.</text>
</comment>
<keyword evidence="2" id="KW-0229">DNA integration</keyword>
<dbReference type="InterPro" id="IPR050090">
    <property type="entry name" value="Tyrosine_recombinase_XerCD"/>
</dbReference>
<dbReference type="GO" id="GO:0003677">
    <property type="term" value="F:DNA binding"/>
    <property type="evidence" value="ECO:0007669"/>
    <property type="project" value="UniProtKB-KW"/>
</dbReference>
<reference evidence="5" key="1">
    <citation type="journal article" date="2016" name="Biotechnol. Bioprocess Eng.">
        <title>Explored a cryptic plasmid pSXM33 from Shewanella xiamenensis BC01 and construction as the shuttle vector.</title>
        <authorList>
            <person name="Zhou Y."/>
            <person name="Ng I.-S."/>
        </authorList>
    </citation>
    <scope>NUCLEOTIDE SEQUENCE</scope>
    <source>
        <strain evidence="5">BC01</strain>
        <plasmid evidence="5">pSXM33</plasmid>
    </source>
</reference>
<sequence>MQNPDIAPEMRLFTPDGERLYLTAEERRRFLDASALESPSDRMFCHMLHYTGCRPSEALAISPRHVMVEDAAIVIRSLKKHKTDPHGRLKQAQYRSVPVPPFLIEHLDLVFGLRTQLRREMNADCVLWPMSRPTAYRLVKRVMYRAGIVGAQATGKGLRHGFGVAMVTANPPVPLHVISQLMGHSDSKTTEIYLQVLSEERHSLVMNAWGH</sequence>
<keyword evidence="5" id="KW-0614">Plasmid</keyword>
<keyword evidence="3" id="KW-0238">DNA-binding</keyword>
<evidence type="ECO:0000256" key="4">
    <source>
        <dbReference type="ARBA" id="ARBA00023172"/>
    </source>
</evidence>